<organism evidence="1 2">
    <name type="scientific">Phytophthora rubi</name>
    <dbReference type="NCBI Taxonomy" id="129364"/>
    <lineage>
        <taxon>Eukaryota</taxon>
        <taxon>Sar</taxon>
        <taxon>Stramenopiles</taxon>
        <taxon>Oomycota</taxon>
        <taxon>Peronosporomycetes</taxon>
        <taxon>Peronosporales</taxon>
        <taxon>Peronosporaceae</taxon>
        <taxon>Phytophthora</taxon>
    </lineage>
</organism>
<dbReference type="AlphaFoldDB" id="A0A6A3LU89"/>
<comment type="caution">
    <text evidence="1">The sequence shown here is derived from an EMBL/GenBank/DDBJ whole genome shotgun (WGS) entry which is preliminary data.</text>
</comment>
<accession>A0A6A3LU89</accession>
<proteinExistence type="predicted"/>
<dbReference type="Proteomes" id="UP000435112">
    <property type="component" value="Unassembled WGS sequence"/>
</dbReference>
<evidence type="ECO:0000313" key="1">
    <source>
        <dbReference type="EMBL" id="KAE9022829.1"/>
    </source>
</evidence>
<reference evidence="1 2" key="1">
    <citation type="submission" date="2018-09" db="EMBL/GenBank/DDBJ databases">
        <title>Genomic investigation of the strawberry pathogen Phytophthora fragariae indicates pathogenicity is determined by transcriptional variation in three key races.</title>
        <authorList>
            <person name="Adams T.M."/>
            <person name="Armitage A.D."/>
            <person name="Sobczyk M.K."/>
            <person name="Bates H.J."/>
            <person name="Dunwell J.M."/>
            <person name="Nellist C.F."/>
            <person name="Harrison R.J."/>
        </authorList>
    </citation>
    <scope>NUCLEOTIDE SEQUENCE [LARGE SCALE GENOMIC DNA]</scope>
    <source>
        <strain evidence="1 2">SCRP324</strain>
    </source>
</reference>
<dbReference type="EMBL" id="QXFU01000726">
    <property type="protein sequence ID" value="KAE9022829.1"/>
    <property type="molecule type" value="Genomic_DNA"/>
</dbReference>
<sequence length="81" mass="9388">MQKCACNAVNLGRTWTHTFYFNVLSSRRAVGGVLIVFLCPHHWLDLLVGEQQRRRQCQALPRRTSNAVEWHLWVVFPVLGV</sequence>
<evidence type="ECO:0000313" key="2">
    <source>
        <dbReference type="Proteomes" id="UP000435112"/>
    </source>
</evidence>
<gene>
    <name evidence="1" type="ORF">PR002_g11881</name>
</gene>
<name>A0A6A3LU89_9STRA</name>
<protein>
    <submittedName>
        <fullName evidence="1">Uncharacterized protein</fullName>
    </submittedName>
</protein>